<dbReference type="EMBL" id="LBZM01000002">
    <property type="protein sequence ID" value="KKR72830.1"/>
    <property type="molecule type" value="Genomic_DNA"/>
</dbReference>
<gene>
    <name evidence="1" type="ORF">UU14_C0002G0083</name>
</gene>
<dbReference type="AlphaFoldDB" id="A0A0G0VLS1"/>
<evidence type="ECO:0000313" key="2">
    <source>
        <dbReference type="Proteomes" id="UP000034664"/>
    </source>
</evidence>
<organism evidence="1 2">
    <name type="scientific">Candidatus Roizmanbacteria bacterium GW2011_GWB1_40_7</name>
    <dbReference type="NCBI Taxonomy" id="1618482"/>
    <lineage>
        <taxon>Bacteria</taxon>
        <taxon>Candidatus Roizmaniibacteriota</taxon>
    </lineage>
</organism>
<evidence type="ECO:0000313" key="1">
    <source>
        <dbReference type="EMBL" id="KKR72830.1"/>
    </source>
</evidence>
<reference evidence="1 2" key="1">
    <citation type="journal article" date="2015" name="Nature">
        <title>rRNA introns, odd ribosomes, and small enigmatic genomes across a large radiation of phyla.</title>
        <authorList>
            <person name="Brown C.T."/>
            <person name="Hug L.A."/>
            <person name="Thomas B.C."/>
            <person name="Sharon I."/>
            <person name="Castelle C.J."/>
            <person name="Singh A."/>
            <person name="Wilkins M.J."/>
            <person name="Williams K.H."/>
            <person name="Banfield J.F."/>
        </authorList>
    </citation>
    <scope>NUCLEOTIDE SEQUENCE [LARGE SCALE GENOMIC DNA]</scope>
</reference>
<sequence>MASTIHPEQSEKISHIIVDVDIIQPTKTIGKKSKGKNKNIVNPTAGIVYRNFKFSNIFMVASIL</sequence>
<accession>A0A0G0VLS1</accession>
<proteinExistence type="predicted"/>
<protein>
    <submittedName>
        <fullName evidence="1">Uncharacterized protein</fullName>
    </submittedName>
</protein>
<name>A0A0G0VLS1_9BACT</name>
<comment type="caution">
    <text evidence="1">The sequence shown here is derived from an EMBL/GenBank/DDBJ whole genome shotgun (WGS) entry which is preliminary data.</text>
</comment>
<dbReference type="Proteomes" id="UP000034664">
    <property type="component" value="Unassembled WGS sequence"/>
</dbReference>